<dbReference type="PANTHER" id="PTHR30255:SF2">
    <property type="entry name" value="SINGLE-STRANDED-DNA-SPECIFIC EXONUCLEASE RECJ"/>
    <property type="match status" value="1"/>
</dbReference>
<feature type="domain" description="DDH" evidence="6">
    <location>
        <begin position="71"/>
        <end position="228"/>
    </location>
</feature>
<dbReference type="GO" id="GO:0003676">
    <property type="term" value="F:nucleic acid binding"/>
    <property type="evidence" value="ECO:0007669"/>
    <property type="project" value="InterPro"/>
</dbReference>
<evidence type="ECO:0000259" key="6">
    <source>
        <dbReference type="Pfam" id="PF01368"/>
    </source>
</evidence>
<dbReference type="InterPro" id="IPR001667">
    <property type="entry name" value="DDH_dom"/>
</dbReference>
<dbReference type="OrthoDB" id="9809852at2"/>
<evidence type="ECO:0000259" key="7">
    <source>
        <dbReference type="Pfam" id="PF02272"/>
    </source>
</evidence>
<dbReference type="NCBIfam" id="TIGR00644">
    <property type="entry name" value="recJ"/>
    <property type="match status" value="1"/>
</dbReference>
<dbReference type="InterPro" id="IPR051673">
    <property type="entry name" value="SSDNA_exonuclease_RecJ"/>
</dbReference>
<evidence type="ECO:0000256" key="5">
    <source>
        <dbReference type="ARBA" id="ARBA00022839"/>
    </source>
</evidence>
<evidence type="ECO:0000256" key="3">
    <source>
        <dbReference type="ARBA" id="ARBA00022722"/>
    </source>
</evidence>
<keyword evidence="10" id="KW-1185">Reference proteome</keyword>
<dbReference type="PANTHER" id="PTHR30255">
    <property type="entry name" value="SINGLE-STRANDED-DNA-SPECIFIC EXONUCLEASE RECJ"/>
    <property type="match status" value="1"/>
</dbReference>
<dbReference type="EMBL" id="QICN01000004">
    <property type="protein sequence ID" value="PXV68468.1"/>
    <property type="molecule type" value="Genomic_DNA"/>
</dbReference>
<feature type="domain" description="RecJ OB" evidence="8">
    <location>
        <begin position="458"/>
        <end position="559"/>
    </location>
</feature>
<evidence type="ECO:0000259" key="8">
    <source>
        <dbReference type="Pfam" id="PF17768"/>
    </source>
</evidence>
<accession>A0A318EBN6</accession>
<dbReference type="GO" id="GO:0008409">
    <property type="term" value="F:5'-3' exonuclease activity"/>
    <property type="evidence" value="ECO:0007669"/>
    <property type="project" value="InterPro"/>
</dbReference>
<dbReference type="Pfam" id="PF01368">
    <property type="entry name" value="DHH"/>
    <property type="match status" value="1"/>
</dbReference>
<dbReference type="Pfam" id="PF17768">
    <property type="entry name" value="RecJ_OB"/>
    <property type="match status" value="1"/>
</dbReference>
<keyword evidence="3" id="KW-0540">Nuclease</keyword>
<dbReference type="Proteomes" id="UP000248330">
    <property type="component" value="Unassembled WGS sequence"/>
</dbReference>
<evidence type="ECO:0000313" key="10">
    <source>
        <dbReference type="Proteomes" id="UP000248330"/>
    </source>
</evidence>
<dbReference type="InterPro" id="IPR041122">
    <property type="entry name" value="RecJ_OB"/>
</dbReference>
<dbReference type="Pfam" id="PF02272">
    <property type="entry name" value="DHHA1"/>
    <property type="match status" value="1"/>
</dbReference>
<gene>
    <name evidence="9" type="ORF">C8D93_104166</name>
</gene>
<comment type="similarity">
    <text evidence="1">Belongs to the RecJ family.</text>
</comment>
<sequence length="565" mass="59869">MTPRLRRRPPGNPELLPATLPPVLRRIFAARGIGEDSLSLDVAGLLPPDSLTGAAEAAVLLADALEAGAPIVISGDYDADGATGTALAVLGLRALGAAQVHYVVPDRFRMGYGLSPALADAAAATGARLLVTVDSGISSVAGVARAQAHGLRVIVTDHHLPGAELPSADVIVNPNQAGCRFASRHLAGVGVMFYVLLALRAELRARGRFGDDGGPRLSSLLDLVAVGTVADVVRLDRNNRILVEHGLRRLRAGHARPGLLALLQVAGREPTWLTAQDLGFVLGPRINAAGRLDDIRTGIECLLAEDAGQALRLARELDQYNRSRRDIEAQMREDAAALLVDDEAVGICLFREDWHEGVVGIVAGRVKQQRHRPVIAFAPAQEGELLKGSGRSIPGLHLRDVLAAIDAGAPGLIERFGGHAMAAGLSLRPGALDAFRSAFDAQCRGTLDAAALEHCLETDGELATDELTLETARMLETSGPWGQGCPEPLFEGCFDVLDARPVGADGAHIKYRLRHAGTVHDAIDFNGVERLARRGSAVRIAYSLAVNRWQGSERLDLRIVALEPA</sequence>
<dbReference type="AlphaFoldDB" id="A0A318EBN6"/>
<feature type="domain" description="DHHA1" evidence="7">
    <location>
        <begin position="350"/>
        <end position="443"/>
    </location>
</feature>
<evidence type="ECO:0000313" key="9">
    <source>
        <dbReference type="EMBL" id="PXV68468.1"/>
    </source>
</evidence>
<dbReference type="RefSeq" id="WP_110264962.1">
    <property type="nucleotide sequence ID" value="NZ_CAKZQT010000022.1"/>
</dbReference>
<name>A0A318EBN6_9GAMM</name>
<keyword evidence="5 9" id="KW-0269">Exonuclease</keyword>
<dbReference type="Gene3D" id="3.10.310.30">
    <property type="match status" value="1"/>
</dbReference>
<dbReference type="GO" id="GO:0006310">
    <property type="term" value="P:DNA recombination"/>
    <property type="evidence" value="ECO:0007669"/>
    <property type="project" value="InterPro"/>
</dbReference>
<evidence type="ECO:0000256" key="2">
    <source>
        <dbReference type="ARBA" id="ARBA00019841"/>
    </source>
</evidence>
<evidence type="ECO:0000256" key="1">
    <source>
        <dbReference type="ARBA" id="ARBA00005915"/>
    </source>
</evidence>
<dbReference type="SUPFAM" id="SSF64182">
    <property type="entry name" value="DHH phosphoesterases"/>
    <property type="match status" value="1"/>
</dbReference>
<evidence type="ECO:0000256" key="4">
    <source>
        <dbReference type="ARBA" id="ARBA00022801"/>
    </source>
</evidence>
<proteinExistence type="inferred from homology"/>
<comment type="caution">
    <text evidence="9">The sequence shown here is derived from an EMBL/GenBank/DDBJ whole genome shotgun (WGS) entry which is preliminary data.</text>
</comment>
<protein>
    <recommendedName>
        <fullName evidence="2">Single-stranded-DNA-specific exonuclease RecJ</fullName>
    </recommendedName>
</protein>
<dbReference type="InterPro" id="IPR038763">
    <property type="entry name" value="DHH_sf"/>
</dbReference>
<organism evidence="9 10">
    <name type="scientific">Sinimarinibacterium flocculans</name>
    <dbReference type="NCBI Taxonomy" id="985250"/>
    <lineage>
        <taxon>Bacteria</taxon>
        <taxon>Pseudomonadati</taxon>
        <taxon>Pseudomonadota</taxon>
        <taxon>Gammaproteobacteria</taxon>
        <taxon>Nevskiales</taxon>
        <taxon>Nevskiaceae</taxon>
        <taxon>Sinimarinibacterium</taxon>
    </lineage>
</organism>
<keyword evidence="4" id="KW-0378">Hydrolase</keyword>
<dbReference type="InterPro" id="IPR004610">
    <property type="entry name" value="RecJ"/>
</dbReference>
<dbReference type="Gene3D" id="3.90.1640.30">
    <property type="match status" value="1"/>
</dbReference>
<reference evidence="9 10" key="1">
    <citation type="submission" date="2018-04" db="EMBL/GenBank/DDBJ databases">
        <title>Genomic Encyclopedia of Type Strains, Phase IV (KMG-IV): sequencing the most valuable type-strain genomes for metagenomic binning, comparative biology and taxonomic classification.</title>
        <authorList>
            <person name="Goeker M."/>
        </authorList>
    </citation>
    <scope>NUCLEOTIDE SEQUENCE [LARGE SCALE GENOMIC DNA]</scope>
    <source>
        <strain evidence="9 10">DSM 104150</strain>
    </source>
</reference>
<dbReference type="InterPro" id="IPR003156">
    <property type="entry name" value="DHHA1_dom"/>
</dbReference>
<dbReference type="GO" id="GO:0006281">
    <property type="term" value="P:DNA repair"/>
    <property type="evidence" value="ECO:0007669"/>
    <property type="project" value="InterPro"/>
</dbReference>
<dbReference type="FunFam" id="3.90.1640.30:FF:000001">
    <property type="entry name" value="Single-stranded-DNA-specific exonuclease RecJ"/>
    <property type="match status" value="1"/>
</dbReference>